<reference evidence="2" key="1">
    <citation type="submission" date="2021-10" db="EMBL/GenBank/DDBJ databases">
        <title>Melipona bicolor Genome sequencing and assembly.</title>
        <authorList>
            <person name="Araujo N.S."/>
            <person name="Arias M.C."/>
        </authorList>
    </citation>
    <scope>NUCLEOTIDE SEQUENCE</scope>
    <source>
        <strain evidence="2">USP_2M_L1-L4_2017</strain>
        <tissue evidence="2">Whole body</tissue>
    </source>
</reference>
<protein>
    <submittedName>
        <fullName evidence="2">Uncharacterized protein</fullName>
    </submittedName>
</protein>
<organism evidence="2 3">
    <name type="scientific">Melipona bicolor</name>
    <dbReference type="NCBI Taxonomy" id="60889"/>
    <lineage>
        <taxon>Eukaryota</taxon>
        <taxon>Metazoa</taxon>
        <taxon>Ecdysozoa</taxon>
        <taxon>Arthropoda</taxon>
        <taxon>Hexapoda</taxon>
        <taxon>Insecta</taxon>
        <taxon>Pterygota</taxon>
        <taxon>Neoptera</taxon>
        <taxon>Endopterygota</taxon>
        <taxon>Hymenoptera</taxon>
        <taxon>Apocrita</taxon>
        <taxon>Aculeata</taxon>
        <taxon>Apoidea</taxon>
        <taxon>Anthophila</taxon>
        <taxon>Apidae</taxon>
        <taxon>Melipona</taxon>
    </lineage>
</organism>
<feature type="region of interest" description="Disordered" evidence="1">
    <location>
        <begin position="48"/>
        <end position="103"/>
    </location>
</feature>
<accession>A0AA40KVJ5</accession>
<keyword evidence="3" id="KW-1185">Reference proteome</keyword>
<evidence type="ECO:0000313" key="2">
    <source>
        <dbReference type="EMBL" id="KAK1134360.1"/>
    </source>
</evidence>
<sequence length="103" mass="11980">MDILTRPPDRTELPAIQERLIGNLSGRSDVLRPRHGCKFHQGGKRFDRCRQREIKRREKSDEKYENRGPAKRKSLQLTNGNWRGQGKDHLHGTTLSQVQTYTA</sequence>
<dbReference type="AlphaFoldDB" id="A0AA40KVJ5"/>
<comment type="caution">
    <text evidence="2">The sequence shown here is derived from an EMBL/GenBank/DDBJ whole genome shotgun (WGS) entry which is preliminary data.</text>
</comment>
<proteinExistence type="predicted"/>
<name>A0AA40KVJ5_9HYME</name>
<gene>
    <name evidence="2" type="ORF">K0M31_012130</name>
</gene>
<dbReference type="EMBL" id="JAHYIQ010000003">
    <property type="protein sequence ID" value="KAK1134360.1"/>
    <property type="molecule type" value="Genomic_DNA"/>
</dbReference>
<feature type="compositionally biased region" description="Polar residues" evidence="1">
    <location>
        <begin position="93"/>
        <end position="103"/>
    </location>
</feature>
<evidence type="ECO:0000256" key="1">
    <source>
        <dbReference type="SAM" id="MobiDB-lite"/>
    </source>
</evidence>
<feature type="compositionally biased region" description="Basic and acidic residues" evidence="1">
    <location>
        <begin position="48"/>
        <end position="68"/>
    </location>
</feature>
<evidence type="ECO:0000313" key="3">
    <source>
        <dbReference type="Proteomes" id="UP001177670"/>
    </source>
</evidence>
<dbReference type="Proteomes" id="UP001177670">
    <property type="component" value="Unassembled WGS sequence"/>
</dbReference>